<gene>
    <name evidence="1" type="ORF">HII27_07385</name>
</gene>
<proteinExistence type="predicted"/>
<comment type="caution">
    <text evidence="1">The sequence shown here is derived from an EMBL/GenBank/DDBJ whole genome shotgun (WGS) entry which is preliminary data.</text>
</comment>
<protein>
    <submittedName>
        <fullName evidence="1">Uncharacterized protein</fullName>
    </submittedName>
</protein>
<reference evidence="1 2" key="1">
    <citation type="submission" date="2020-04" db="EMBL/GenBank/DDBJ databases">
        <title>The draft genome of Kluyvera sichuanensis strain SCKS090646.</title>
        <authorList>
            <person name="Wei L."/>
            <person name="Liu L."/>
            <person name="Feng Y."/>
            <person name="Zong Z."/>
        </authorList>
    </citation>
    <scope>NUCLEOTIDE SEQUENCE [LARGE SCALE GENOMIC DNA]</scope>
    <source>
        <strain evidence="1 2">090646</strain>
    </source>
</reference>
<organism evidence="1 2">
    <name type="scientific">Kluyvera sichuanensis</name>
    <dbReference type="NCBI Taxonomy" id="2725494"/>
    <lineage>
        <taxon>Bacteria</taxon>
        <taxon>Pseudomonadati</taxon>
        <taxon>Pseudomonadota</taxon>
        <taxon>Gammaproteobacteria</taxon>
        <taxon>Enterobacterales</taxon>
        <taxon>Enterobacteriaceae</taxon>
        <taxon>Kluyvera</taxon>
    </lineage>
</organism>
<dbReference type="EMBL" id="JABBJF010000004">
    <property type="protein sequence ID" value="MBC1185539.1"/>
    <property type="molecule type" value="Genomic_DNA"/>
</dbReference>
<keyword evidence="2" id="KW-1185">Reference proteome</keyword>
<dbReference type="Proteomes" id="UP000607331">
    <property type="component" value="Unassembled WGS sequence"/>
</dbReference>
<evidence type="ECO:0000313" key="1">
    <source>
        <dbReference type="EMBL" id="MBC1185539.1"/>
    </source>
</evidence>
<dbReference type="RefSeq" id="WP_185667276.1">
    <property type="nucleotide sequence ID" value="NZ_JABBJF010000004.1"/>
</dbReference>
<accession>A0ABR6RR97</accession>
<sequence length="71" mass="7414">MQEVIVFEFQGGTAVMSVASNIGMTTLEIGKKDVPSGVPFWIVDAAQVSDSFSVDQESMGEPSGFGKAGDV</sequence>
<evidence type="ECO:0000313" key="2">
    <source>
        <dbReference type="Proteomes" id="UP000607331"/>
    </source>
</evidence>
<name>A0ABR6RR97_9ENTR</name>